<comment type="subcellular location">
    <subcellularLocation>
        <location evidence="1">Cytoplasm</location>
    </subcellularLocation>
</comment>
<evidence type="ECO:0000256" key="3">
    <source>
        <dbReference type="SAM" id="Coils"/>
    </source>
</evidence>
<dbReference type="KEGG" id="gsh:117367981"/>
<dbReference type="GO" id="GO:0000242">
    <property type="term" value="C:pericentriolar material"/>
    <property type="evidence" value="ECO:0007669"/>
    <property type="project" value="TreeGrafter"/>
</dbReference>
<dbReference type="GO" id="GO:0090266">
    <property type="term" value="P:regulation of mitotic cell cycle spindle assembly checkpoint"/>
    <property type="evidence" value="ECO:0007669"/>
    <property type="project" value="TreeGrafter"/>
</dbReference>
<proteinExistence type="predicted"/>
<dbReference type="FunCoup" id="A0A6P8SE67">
    <property type="interactions" value="2052"/>
</dbReference>
<protein>
    <submittedName>
        <fullName evidence="6">CDK5 regulatory subunit-associated protein 2-like isoform X1</fullName>
    </submittedName>
</protein>
<evidence type="ECO:0000256" key="1">
    <source>
        <dbReference type="ARBA" id="ARBA00004496"/>
    </source>
</evidence>
<accession>A0A6P8SE67</accession>
<dbReference type="GO" id="GO:0007099">
    <property type="term" value="P:centriole replication"/>
    <property type="evidence" value="ECO:0007669"/>
    <property type="project" value="TreeGrafter"/>
</dbReference>
<evidence type="ECO:0000259" key="4">
    <source>
        <dbReference type="Pfam" id="PF07989"/>
    </source>
</evidence>
<name>A0A6P8SE67_GEOSA</name>
<dbReference type="GO" id="GO:0046600">
    <property type="term" value="P:negative regulation of centriole replication"/>
    <property type="evidence" value="ECO:0007669"/>
    <property type="project" value="TreeGrafter"/>
</dbReference>
<feature type="coiled-coil region" evidence="3">
    <location>
        <begin position="111"/>
        <end position="174"/>
    </location>
</feature>
<dbReference type="GO" id="GO:0005737">
    <property type="term" value="C:cytoplasm"/>
    <property type="evidence" value="ECO:0007669"/>
    <property type="project" value="UniProtKB-SubCell"/>
</dbReference>
<gene>
    <name evidence="6" type="primary">LOC117367981</name>
</gene>
<dbReference type="AlphaFoldDB" id="A0A6P8SE67"/>
<feature type="coiled-coil region" evidence="3">
    <location>
        <begin position="236"/>
        <end position="263"/>
    </location>
</feature>
<sequence>MDSLAVEDPTLPLDLNGRADHLLWHELRNWRAAHRDGRRSKRMLMKLPTRILSRRDCLPIGSGWSVCLLERKLPSSSIYKIPDISGDGDDQPSAVGDIAKDRLSALRARTMKDFEKQITEFKKENFNLKLRIYFLEEQIQQKFDGAIEDVYKNNIELKVEVESLKHELLEKQNLLIKAFKAVESLAGDRVSKIHHIKEDAQNHIQQMEDFLGSQIYGLEEKLSENQKQLTDPEVSLDQVFEELEKTKVTVLSLEERLKEADQINYDLKNCVLEKEEKLAFEQKNGLKRDKTIQGLTLALKRKEKETEELSQQIKELNLTLSEARETVLKFQILKFKGVEDSQIIFMEKETLLADLHVDNTAKDTEICKLLGVMKNRNQELCDLQQEKENLEKELDEAQQQKSRNDKTININPKSRLPVLSKSYRSFIKQGVLADLQHYRAEEELKVYKMQNKEFQEKLDMSELVIEDLKDKLNVSESVTSDQKEKLQVLESVIENLKEKLHMAESAIESLKSIANRMLLMGSEIETQFGNCVKELDGQNSKNVLDDPDELKQRIKDMELQLEKYQNVLFFFQTYSRQVPSSDSFNTFLTNLRTSVEDVLDNKKEHTDDQTLETSLYSSNATEVKRVVFLNQQRMQLKSELQKEKAASMKLLDHVYILQKKIKMSLSRYDSLMQSQAQEISFQRQQMKESFRICMMYHEHLKNLIKAFEELLQANDIDYCVAEGFYEQLNQSLHMLSTLEEKLQNELSGHSDVGLLFELSERYKNDIQKMDKTTDHPQEHYRNESMALSAGPSLSDFETSDKSSIVSLEDNLNTLKTEHGGMMHLPQNLSQDILKEYLQEIQLLSQRLEDSIKTNNRLQEQLEQQVANAELNQDKQNEKLMESLSQANFLTESIRSEYECIKKEKEKLQQQICERDEEIRCLIQDKHKNHNELNRLQSEMNLQEHYLCEEKQVQQSLQIEKNLCKRLTEAGRRKKDNDDGASQCSSSSTVSISYAPALLVPGLHMWADKNGRHILGLIEDYDALCKQISEGQKLVHNIEVSIEDVQNIKSQGSRIKSGVQGSSTSFSASVIRVQQILEKANHLLKLLWRVSLPKSTSCFSQDEDLKSEIARLRKNLSECERKLHSTVKHLHSTRQLKENMEKIVTEQLALTHNVLKKARGNLEFQPVEVQQ</sequence>
<dbReference type="InParanoid" id="A0A6P8SE67"/>
<dbReference type="GO" id="GO:0008017">
    <property type="term" value="F:microtubule binding"/>
    <property type="evidence" value="ECO:0007669"/>
    <property type="project" value="TreeGrafter"/>
</dbReference>
<keyword evidence="3" id="KW-0175">Coiled coil</keyword>
<feature type="coiled-coil region" evidence="3">
    <location>
        <begin position="292"/>
        <end position="326"/>
    </location>
</feature>
<keyword evidence="5" id="KW-1185">Reference proteome</keyword>
<dbReference type="GO" id="GO:0035371">
    <property type="term" value="C:microtubule plus-end"/>
    <property type="evidence" value="ECO:0007669"/>
    <property type="project" value="TreeGrafter"/>
</dbReference>
<dbReference type="RefSeq" id="XP_033817035.1">
    <property type="nucleotide sequence ID" value="XM_033961144.1"/>
</dbReference>
<evidence type="ECO:0000313" key="6">
    <source>
        <dbReference type="RefSeq" id="XP_033817035.1"/>
    </source>
</evidence>
<reference evidence="6" key="1">
    <citation type="submission" date="2025-08" db="UniProtKB">
        <authorList>
            <consortium name="RefSeq"/>
        </authorList>
    </citation>
    <scope>IDENTIFICATION</scope>
</reference>
<feature type="coiled-coil region" evidence="3">
    <location>
        <begin position="833"/>
        <end position="910"/>
    </location>
</feature>
<dbReference type="GO" id="GO:0007059">
    <property type="term" value="P:chromosome segregation"/>
    <property type="evidence" value="ECO:0007669"/>
    <property type="project" value="TreeGrafter"/>
</dbReference>
<dbReference type="PANTHER" id="PTHR46930:SF1">
    <property type="entry name" value="CDK5 REGULATORY SUBUNIT-ASSOCIATED PROTEIN 2"/>
    <property type="match status" value="1"/>
</dbReference>
<dbReference type="GeneID" id="117367981"/>
<dbReference type="InterPro" id="IPR012943">
    <property type="entry name" value="Cnn_1N"/>
</dbReference>
<dbReference type="OrthoDB" id="10255000at2759"/>
<feature type="domain" description="Centrosomin N-terminal motif 1" evidence="4">
    <location>
        <begin position="110"/>
        <end position="182"/>
    </location>
</feature>
<dbReference type="Proteomes" id="UP000515159">
    <property type="component" value="Chromosome 10"/>
</dbReference>
<dbReference type="GO" id="GO:0000132">
    <property type="term" value="P:establishment of mitotic spindle orientation"/>
    <property type="evidence" value="ECO:0007669"/>
    <property type="project" value="TreeGrafter"/>
</dbReference>
<dbReference type="GO" id="GO:0001578">
    <property type="term" value="P:microtubule bundle formation"/>
    <property type="evidence" value="ECO:0007669"/>
    <property type="project" value="TreeGrafter"/>
</dbReference>
<dbReference type="InterPro" id="IPR042791">
    <property type="entry name" value="CDK5RAP2"/>
</dbReference>
<organism evidence="5 6">
    <name type="scientific">Geotrypetes seraphini</name>
    <name type="common">Gaboon caecilian</name>
    <name type="synonym">Caecilia seraphini</name>
    <dbReference type="NCBI Taxonomy" id="260995"/>
    <lineage>
        <taxon>Eukaryota</taxon>
        <taxon>Metazoa</taxon>
        <taxon>Chordata</taxon>
        <taxon>Craniata</taxon>
        <taxon>Vertebrata</taxon>
        <taxon>Euteleostomi</taxon>
        <taxon>Amphibia</taxon>
        <taxon>Gymnophiona</taxon>
        <taxon>Geotrypetes</taxon>
    </lineage>
</organism>
<feature type="coiled-coil region" evidence="3">
    <location>
        <begin position="373"/>
        <end position="407"/>
    </location>
</feature>
<keyword evidence="2" id="KW-0963">Cytoplasm</keyword>
<dbReference type="GO" id="GO:0097431">
    <property type="term" value="C:mitotic spindle pole"/>
    <property type="evidence" value="ECO:0007669"/>
    <property type="project" value="TreeGrafter"/>
</dbReference>
<feature type="coiled-coil region" evidence="3">
    <location>
        <begin position="437"/>
        <end position="513"/>
    </location>
</feature>
<evidence type="ECO:0000256" key="2">
    <source>
        <dbReference type="ARBA" id="ARBA00022490"/>
    </source>
</evidence>
<dbReference type="Pfam" id="PF07989">
    <property type="entry name" value="Cnn_1N"/>
    <property type="match status" value="1"/>
</dbReference>
<dbReference type="GO" id="GO:0043015">
    <property type="term" value="F:gamma-tubulin binding"/>
    <property type="evidence" value="ECO:0007669"/>
    <property type="project" value="TreeGrafter"/>
</dbReference>
<evidence type="ECO:0000313" key="5">
    <source>
        <dbReference type="Proteomes" id="UP000515159"/>
    </source>
</evidence>
<dbReference type="PANTHER" id="PTHR46930">
    <property type="entry name" value="CDK5 REGULATORY SUBUNIT-ASSOCIATED PROTEIN 2"/>
    <property type="match status" value="1"/>
</dbReference>